<feature type="compositionally biased region" description="Acidic residues" evidence="10">
    <location>
        <begin position="815"/>
        <end position="824"/>
    </location>
</feature>
<evidence type="ECO:0000256" key="5">
    <source>
        <dbReference type="ARBA" id="ARBA00022806"/>
    </source>
</evidence>
<reference evidence="15" key="1">
    <citation type="journal article" date="2023" name="Commun. Biol.">
        <title>Genome analysis of Parmales, the sister group of diatoms, reveals the evolutionary specialization of diatoms from phago-mixotrophs to photoautotrophs.</title>
        <authorList>
            <person name="Ban H."/>
            <person name="Sato S."/>
            <person name="Yoshikawa S."/>
            <person name="Yamada K."/>
            <person name="Nakamura Y."/>
            <person name="Ichinomiya M."/>
            <person name="Sato N."/>
            <person name="Blanc-Mathieu R."/>
            <person name="Endo H."/>
            <person name="Kuwata A."/>
            <person name="Ogata H."/>
        </authorList>
    </citation>
    <scope>NUCLEOTIDE SEQUENCE [LARGE SCALE GENOMIC DNA]</scope>
    <source>
        <strain evidence="15">NIES 3701</strain>
    </source>
</reference>
<keyword evidence="6" id="KW-0067">ATP-binding</keyword>
<keyword evidence="5" id="KW-0347">Helicase</keyword>
<accession>A0A9W6ZL38</accession>
<feature type="compositionally biased region" description="Basic and acidic residues" evidence="10">
    <location>
        <begin position="843"/>
        <end position="852"/>
    </location>
</feature>
<feature type="compositionally biased region" description="Basic and acidic residues" evidence="10">
    <location>
        <begin position="864"/>
        <end position="919"/>
    </location>
</feature>
<dbReference type="PROSITE" id="PS51192">
    <property type="entry name" value="HELICASE_ATP_BIND_1"/>
    <property type="match status" value="1"/>
</dbReference>
<feature type="region of interest" description="Disordered" evidence="10">
    <location>
        <begin position="538"/>
        <end position="561"/>
    </location>
</feature>
<evidence type="ECO:0000256" key="7">
    <source>
        <dbReference type="ARBA" id="ARBA00022884"/>
    </source>
</evidence>
<feature type="region of interest" description="Disordered" evidence="10">
    <location>
        <begin position="805"/>
        <end position="948"/>
    </location>
</feature>
<feature type="region of interest" description="Disordered" evidence="10">
    <location>
        <begin position="445"/>
        <end position="465"/>
    </location>
</feature>
<evidence type="ECO:0000256" key="3">
    <source>
        <dbReference type="ARBA" id="ARBA00022741"/>
    </source>
</evidence>
<dbReference type="EMBL" id="BRXY01000018">
    <property type="protein sequence ID" value="GMH53272.1"/>
    <property type="molecule type" value="Genomic_DNA"/>
</dbReference>
<evidence type="ECO:0000256" key="9">
    <source>
        <dbReference type="PROSITE-ProRule" id="PRU00552"/>
    </source>
</evidence>
<dbReference type="GO" id="GO:0016787">
    <property type="term" value="F:hydrolase activity"/>
    <property type="evidence" value="ECO:0007669"/>
    <property type="project" value="UniProtKB-KW"/>
</dbReference>
<feature type="domain" description="DEAD-box RNA helicase Q" evidence="13">
    <location>
        <begin position="14"/>
        <end position="42"/>
    </location>
</feature>
<feature type="compositionally biased region" description="Basic and acidic residues" evidence="10">
    <location>
        <begin position="548"/>
        <end position="561"/>
    </location>
</feature>
<dbReference type="Pfam" id="PF00270">
    <property type="entry name" value="DEAD"/>
    <property type="match status" value="1"/>
</dbReference>
<dbReference type="GO" id="GO:0003724">
    <property type="term" value="F:RNA helicase activity"/>
    <property type="evidence" value="ECO:0007669"/>
    <property type="project" value="UniProtKB-EC"/>
</dbReference>
<dbReference type="InterPro" id="IPR011545">
    <property type="entry name" value="DEAD/DEAH_box_helicase_dom"/>
</dbReference>
<dbReference type="PROSITE" id="PS51194">
    <property type="entry name" value="HELICASE_CTER"/>
    <property type="match status" value="1"/>
</dbReference>
<dbReference type="GO" id="GO:0005524">
    <property type="term" value="F:ATP binding"/>
    <property type="evidence" value="ECO:0007669"/>
    <property type="project" value="UniProtKB-KW"/>
</dbReference>
<evidence type="ECO:0000256" key="8">
    <source>
        <dbReference type="ARBA" id="ARBA00047984"/>
    </source>
</evidence>
<feature type="compositionally biased region" description="Basic residues" evidence="10">
    <location>
        <begin position="928"/>
        <end position="948"/>
    </location>
</feature>
<organism evidence="14 15">
    <name type="scientific">Triparma strigata</name>
    <dbReference type="NCBI Taxonomy" id="1606541"/>
    <lineage>
        <taxon>Eukaryota</taxon>
        <taxon>Sar</taxon>
        <taxon>Stramenopiles</taxon>
        <taxon>Ochrophyta</taxon>
        <taxon>Bolidophyceae</taxon>
        <taxon>Parmales</taxon>
        <taxon>Triparmaceae</taxon>
        <taxon>Triparma</taxon>
    </lineage>
</organism>
<dbReference type="InterPro" id="IPR001650">
    <property type="entry name" value="Helicase_C-like"/>
</dbReference>
<protein>
    <recommendedName>
        <fullName evidence="2">RNA helicase</fullName>
        <ecNumber evidence="2">3.6.4.13</ecNumber>
    </recommendedName>
</protein>
<evidence type="ECO:0000259" key="12">
    <source>
        <dbReference type="PROSITE" id="PS51194"/>
    </source>
</evidence>
<keyword evidence="7" id="KW-0694">RNA-binding</keyword>
<evidence type="ECO:0000256" key="1">
    <source>
        <dbReference type="ARBA" id="ARBA00010379"/>
    </source>
</evidence>
<feature type="compositionally biased region" description="Acidic residues" evidence="10">
    <location>
        <begin position="596"/>
        <end position="607"/>
    </location>
</feature>
<gene>
    <name evidence="14" type="ORF">TrST_g11723</name>
</gene>
<dbReference type="Pfam" id="PF00271">
    <property type="entry name" value="Helicase_C"/>
    <property type="match status" value="1"/>
</dbReference>
<dbReference type="Pfam" id="PF08147">
    <property type="entry name" value="DBP10CT"/>
    <property type="match status" value="1"/>
</dbReference>
<dbReference type="PROSITE" id="PS51195">
    <property type="entry name" value="Q_MOTIF"/>
    <property type="match status" value="1"/>
</dbReference>
<dbReference type="PANTHER" id="PTHR47959">
    <property type="entry name" value="ATP-DEPENDENT RNA HELICASE RHLE-RELATED"/>
    <property type="match status" value="1"/>
</dbReference>
<evidence type="ECO:0000256" key="10">
    <source>
        <dbReference type="SAM" id="MobiDB-lite"/>
    </source>
</evidence>
<dbReference type="SMART" id="SM00487">
    <property type="entry name" value="DEXDc"/>
    <property type="match status" value="1"/>
</dbReference>
<evidence type="ECO:0000313" key="14">
    <source>
        <dbReference type="EMBL" id="GMH53272.1"/>
    </source>
</evidence>
<dbReference type="GO" id="GO:0005829">
    <property type="term" value="C:cytosol"/>
    <property type="evidence" value="ECO:0007669"/>
    <property type="project" value="TreeGrafter"/>
</dbReference>
<dbReference type="SMART" id="SM00490">
    <property type="entry name" value="HELICc"/>
    <property type="match status" value="1"/>
</dbReference>
<dbReference type="Gene3D" id="3.40.50.300">
    <property type="entry name" value="P-loop containing nucleotide triphosphate hydrolases"/>
    <property type="match status" value="2"/>
</dbReference>
<comment type="similarity">
    <text evidence="1">Belongs to the DEAD box helicase family. DDX54/DBP10 subfamily.</text>
</comment>
<dbReference type="InterPro" id="IPR027417">
    <property type="entry name" value="P-loop_NTPase"/>
</dbReference>
<dbReference type="Proteomes" id="UP001165085">
    <property type="component" value="Unassembled WGS sequence"/>
</dbReference>
<evidence type="ECO:0000256" key="2">
    <source>
        <dbReference type="ARBA" id="ARBA00012552"/>
    </source>
</evidence>
<feature type="compositionally biased region" description="Basic and acidic residues" evidence="10">
    <location>
        <begin position="454"/>
        <end position="465"/>
    </location>
</feature>
<proteinExistence type="inferred from homology"/>
<feature type="short sequence motif" description="Q motif" evidence="9">
    <location>
        <begin position="14"/>
        <end position="42"/>
    </location>
</feature>
<feature type="compositionally biased region" description="Pro residues" evidence="10">
    <location>
        <begin position="635"/>
        <end position="648"/>
    </location>
</feature>
<comment type="caution">
    <text evidence="14">The sequence shown here is derived from an EMBL/GenBank/DDBJ whole genome shotgun (WGS) entry which is preliminary data.</text>
</comment>
<evidence type="ECO:0000313" key="15">
    <source>
        <dbReference type="Proteomes" id="UP001165085"/>
    </source>
</evidence>
<keyword evidence="4" id="KW-0378">Hydrolase</keyword>
<dbReference type="InterPro" id="IPR050079">
    <property type="entry name" value="DEAD_box_RNA_helicase"/>
</dbReference>
<keyword evidence="15" id="KW-1185">Reference proteome</keyword>
<feature type="region of interest" description="Disordered" evidence="10">
    <location>
        <begin position="586"/>
        <end position="722"/>
    </location>
</feature>
<feature type="domain" description="Helicase ATP-binding" evidence="11">
    <location>
        <begin position="45"/>
        <end position="218"/>
    </location>
</feature>
<feature type="domain" description="Helicase C-terminal" evidence="12">
    <location>
        <begin position="245"/>
        <end position="396"/>
    </location>
</feature>
<dbReference type="SMART" id="SM01123">
    <property type="entry name" value="DBP10CT"/>
    <property type="match status" value="1"/>
</dbReference>
<keyword evidence="3" id="KW-0547">Nucleotide-binding</keyword>
<dbReference type="EC" id="3.6.4.13" evidence="2"/>
<comment type="catalytic activity">
    <reaction evidence="8">
        <text>ATP + H2O = ADP + phosphate + H(+)</text>
        <dbReference type="Rhea" id="RHEA:13065"/>
        <dbReference type="ChEBI" id="CHEBI:15377"/>
        <dbReference type="ChEBI" id="CHEBI:15378"/>
        <dbReference type="ChEBI" id="CHEBI:30616"/>
        <dbReference type="ChEBI" id="CHEBI:43474"/>
        <dbReference type="ChEBI" id="CHEBI:456216"/>
        <dbReference type="EC" id="3.6.4.13"/>
    </reaction>
</comment>
<feature type="compositionally biased region" description="Acidic residues" evidence="10">
    <location>
        <begin position="615"/>
        <end position="630"/>
    </location>
</feature>
<evidence type="ECO:0000259" key="11">
    <source>
        <dbReference type="PROSITE" id="PS51192"/>
    </source>
</evidence>
<dbReference type="CDD" id="cd18787">
    <property type="entry name" value="SF2_C_DEAD"/>
    <property type="match status" value="1"/>
</dbReference>
<name>A0A9W6ZL38_9STRA</name>
<evidence type="ECO:0000256" key="6">
    <source>
        <dbReference type="ARBA" id="ARBA00022840"/>
    </source>
</evidence>
<dbReference type="GO" id="GO:0003723">
    <property type="term" value="F:RNA binding"/>
    <property type="evidence" value="ECO:0007669"/>
    <property type="project" value="UniProtKB-KW"/>
</dbReference>
<evidence type="ECO:0000256" key="4">
    <source>
        <dbReference type="ARBA" id="ARBA00022801"/>
    </source>
</evidence>
<evidence type="ECO:0000259" key="13">
    <source>
        <dbReference type="PROSITE" id="PS51195"/>
    </source>
</evidence>
<dbReference type="InterPro" id="IPR012541">
    <property type="entry name" value="DBP10_C"/>
</dbReference>
<dbReference type="GO" id="GO:0005634">
    <property type="term" value="C:nucleus"/>
    <property type="evidence" value="ECO:0007669"/>
    <property type="project" value="InterPro"/>
</dbReference>
<sequence>MPPSKKSKSKSSSGGFQSLGLTDEVFKGIMRMGFKVPTPVQRQTLPVALLGGDIVTMARTGSGKTAAFVIPLLEKLKSHSHTEGPRGLILSPTRDLALQTLKVVNSMSKFTDLRAVPIVGGDGMEKQFEDLSNRPDIIVATPGRLAHHLLEVPDFNLRSILSCVYDEADRLFEMGFAQQLRDISRTMPEGRQTMLFSATMPKMLVEFARAGLQDPMLIRLDSEAGVSEELRLSFLTCRSTDKDATLLYLLREVLPMDGLTIIFAATRHHVEYLTTLIKCSNMEAVCIYGTMDSEARKTNLHLFRSGKVKVLVVTDVAARGIDVPLIDNVVHHSFPSSAKLFIHRSGRAARAGRTGYAFALVEPDETPFMIDLHLFLGRKVLSPALNGIPEKVSYDLASQTPDDVHFGCVPESVLMDENENVRRLIDNEGGNKVGMDFESLVKTAKNAQKQYRRSRPDPSREGVRRSKELLQQYPLPPHPLLKHVEENKLESMRGGVEQIAHTGESATVGDAEDHLKRNDFLQAMSGFRPKETIFEARVGAGGSTKAGQVDKSRNGGSGKKDTMTIMKNMRREMKVVRNKGSLVVAGGRSAGKLNGDIDDDDSESDAGEVEKGESLEEDGGDSDGMEDDEFGVAAPAPPLPQPPQPQHKPPSANEPKRRMSKAERKRAKTGAPAPPSQPLKKKAKTESYKDSENYIDYERNFNQRDREMEAAMQPSAADGRNSKNSALQLEQEMLDIVGDENADMIRKQRVMRWDKSRKKYIQTTLGDEAQGMTHAKKIRLESGGTKSTKDMKLGAMYEKWQKKHGKSIGAGSVFDDVDQDDEEARAEQNADGGNKKPVNPRWMTKEKLEQKKMNAAKNTQEMKTLSEIKKKRDADAKNKVKNMKKSERAIYVNKMKEKSKEEGLKLSKNGGKGDHRGKDNPFAGQKGAKPKGKGKGGGRQLKLKKGSK</sequence>
<dbReference type="InterPro" id="IPR014014">
    <property type="entry name" value="RNA_helicase_DEAD_Q_motif"/>
</dbReference>
<dbReference type="SUPFAM" id="SSF52540">
    <property type="entry name" value="P-loop containing nucleoside triphosphate hydrolases"/>
    <property type="match status" value="1"/>
</dbReference>
<feature type="compositionally biased region" description="Basic and acidic residues" evidence="10">
    <location>
        <begin position="684"/>
        <end position="709"/>
    </location>
</feature>
<dbReference type="PANTHER" id="PTHR47959:SF8">
    <property type="entry name" value="RNA HELICASE"/>
    <property type="match status" value="1"/>
</dbReference>
<dbReference type="OrthoDB" id="10261375at2759"/>
<dbReference type="InterPro" id="IPR014001">
    <property type="entry name" value="Helicase_ATP-bd"/>
</dbReference>
<dbReference type="AlphaFoldDB" id="A0A9W6ZL38"/>